<reference evidence="10" key="1">
    <citation type="submission" date="2022-08" db="EMBL/GenBank/DDBJ databases">
        <authorList>
            <consortium name="DOE Joint Genome Institute"/>
            <person name="Min B."/>
            <person name="Riley R."/>
            <person name="Sierra-Patev S."/>
            <person name="Naranjo-Ortiz M."/>
            <person name="Looney B."/>
            <person name="Konkel Z."/>
            <person name="Slot J.C."/>
            <person name="Sakamoto Y."/>
            <person name="Steenwyk J.L."/>
            <person name="Rokas A."/>
            <person name="Carro J."/>
            <person name="Camarero S."/>
            <person name="Ferreira P."/>
            <person name="Molpeceres G."/>
            <person name="Ruiz-Duenas F.J."/>
            <person name="Serrano A."/>
            <person name="Henrissat B."/>
            <person name="Drula E."/>
            <person name="Hughes K.W."/>
            <person name="Mata J.L."/>
            <person name="Ishikawa N.K."/>
            <person name="Vargas-Isla R."/>
            <person name="Ushijima S."/>
            <person name="Smith C.A."/>
            <person name="Ahrendt S."/>
            <person name="Andreopoulos W."/>
            <person name="He G."/>
            <person name="Labutti K."/>
            <person name="Lipzen A."/>
            <person name="Ng V."/>
            <person name="Sandor L."/>
            <person name="Barry K."/>
            <person name="Martinez A.T."/>
            <person name="Xiao Y."/>
            <person name="Gibbons J.G."/>
            <person name="Terashima K."/>
            <person name="Hibbett D.S."/>
            <person name="Grigoriev I.V."/>
        </authorList>
    </citation>
    <scope>NUCLEOTIDE SEQUENCE</scope>
    <source>
        <strain evidence="10">TFB9207</strain>
    </source>
</reference>
<keyword evidence="4" id="KW-0677">Repeat</keyword>
<dbReference type="FunFam" id="3.40.20.10:FF:000042">
    <property type="entry name" value="Actin depolymerizing protein"/>
    <property type="match status" value="1"/>
</dbReference>
<accession>A0AA38UAY4</accession>
<dbReference type="InterPro" id="IPR029006">
    <property type="entry name" value="ADF-H/Gelsolin-like_dom_sf"/>
</dbReference>
<dbReference type="GO" id="GO:0005884">
    <property type="term" value="C:actin filament"/>
    <property type="evidence" value="ECO:0007669"/>
    <property type="project" value="TreeGrafter"/>
</dbReference>
<comment type="subunit">
    <text evidence="7">Interacts with G-actin; ADP-actin form.</text>
</comment>
<keyword evidence="3" id="KW-0963">Cytoplasm</keyword>
<dbReference type="Gene3D" id="3.40.20.10">
    <property type="entry name" value="Severin"/>
    <property type="match status" value="2"/>
</dbReference>
<name>A0AA38UAY4_9AGAR</name>
<feature type="domain" description="ADF-H" evidence="9">
    <location>
        <begin position="4"/>
        <end position="136"/>
    </location>
</feature>
<keyword evidence="11" id="KW-1185">Reference proteome</keyword>
<dbReference type="GO" id="GO:0005737">
    <property type="term" value="C:cytoplasm"/>
    <property type="evidence" value="ECO:0007669"/>
    <property type="project" value="TreeGrafter"/>
</dbReference>
<gene>
    <name evidence="10" type="ORF">F5878DRAFT_18387</name>
</gene>
<dbReference type="AlphaFoldDB" id="A0AA38UAY4"/>
<evidence type="ECO:0000256" key="6">
    <source>
        <dbReference type="ARBA" id="ARBA00023212"/>
    </source>
</evidence>
<dbReference type="InterPro" id="IPR002108">
    <property type="entry name" value="ADF-H"/>
</dbReference>
<evidence type="ECO:0000256" key="4">
    <source>
        <dbReference type="ARBA" id="ARBA00022737"/>
    </source>
</evidence>
<dbReference type="GO" id="GO:0051015">
    <property type="term" value="F:actin filament binding"/>
    <property type="evidence" value="ECO:0007669"/>
    <property type="project" value="TreeGrafter"/>
</dbReference>
<feature type="region of interest" description="Disordered" evidence="8">
    <location>
        <begin position="325"/>
        <end position="355"/>
    </location>
</feature>
<dbReference type="GO" id="GO:0003785">
    <property type="term" value="F:actin monomer binding"/>
    <property type="evidence" value="ECO:0007669"/>
    <property type="project" value="TreeGrafter"/>
</dbReference>
<evidence type="ECO:0000256" key="2">
    <source>
        <dbReference type="ARBA" id="ARBA00009557"/>
    </source>
</evidence>
<protein>
    <recommendedName>
        <fullName evidence="9">ADF-H domain-containing protein</fullName>
    </recommendedName>
</protein>
<evidence type="ECO:0000313" key="11">
    <source>
        <dbReference type="Proteomes" id="UP001163846"/>
    </source>
</evidence>
<dbReference type="GO" id="GO:0051016">
    <property type="term" value="P:barbed-end actin filament capping"/>
    <property type="evidence" value="ECO:0007669"/>
    <property type="project" value="TreeGrafter"/>
</dbReference>
<keyword evidence="6" id="KW-0206">Cytoskeleton</keyword>
<comment type="caution">
    <text evidence="10">The sequence shown here is derived from an EMBL/GenBank/DDBJ whole genome shotgun (WGS) entry which is preliminary data.</text>
</comment>
<evidence type="ECO:0000259" key="9">
    <source>
        <dbReference type="PROSITE" id="PS51263"/>
    </source>
</evidence>
<dbReference type="InterPro" id="IPR028458">
    <property type="entry name" value="Twinfilin"/>
</dbReference>
<comment type="similarity">
    <text evidence="2">Belongs to the actin-binding proteins ADF family. Twinfilin subfamily.</text>
</comment>
<dbReference type="Pfam" id="PF00241">
    <property type="entry name" value="Cofilin_ADF"/>
    <property type="match status" value="2"/>
</dbReference>
<dbReference type="Proteomes" id="UP001163846">
    <property type="component" value="Unassembled WGS sequence"/>
</dbReference>
<dbReference type="CDD" id="cd11285">
    <property type="entry name" value="ADF_Twf-N_like"/>
    <property type="match status" value="1"/>
</dbReference>
<evidence type="ECO:0000256" key="7">
    <source>
        <dbReference type="ARBA" id="ARBA00038532"/>
    </source>
</evidence>
<evidence type="ECO:0000256" key="5">
    <source>
        <dbReference type="ARBA" id="ARBA00023203"/>
    </source>
</evidence>
<sequence length="355" mass="38475">MSATSGIGASQDLSSQFSSAVESKSTRFFKVSIQNESLVHDQSIPIEGSFIDDLVKLQELLQDDVPAYVLAKLDEPSTDWLAIYYVPDSAKVRDKMLYASTRASLLKILGSTAFSDSLFATSKSDLTPEAYLAHLKHIAAPKPLSAREQELEDIRLAELSNAPAYEGSRAKTSIVGTGVGLNWTPDVENAVETLGKEDEFGIVILSIDTASESLVLSSTSPQVTVDNLRWSLPSSEPCFAFFAWPQSYTEPPRREIVFIYSCPSVSPVKHRMLFSSGCAGVFRSAKTLLAQSPSHLNPRKVETSDPMELDEAFLKSELGLNKIVPTGGNGAIGKPPLADGSKSFAKPKGPARRRT</sequence>
<keyword evidence="5" id="KW-0009">Actin-binding</keyword>
<dbReference type="PANTHER" id="PTHR13759">
    <property type="entry name" value="TWINFILIN"/>
    <property type="match status" value="1"/>
</dbReference>
<evidence type="ECO:0000256" key="3">
    <source>
        <dbReference type="ARBA" id="ARBA00022490"/>
    </source>
</evidence>
<organism evidence="10 11">
    <name type="scientific">Lentinula raphanica</name>
    <dbReference type="NCBI Taxonomy" id="153919"/>
    <lineage>
        <taxon>Eukaryota</taxon>
        <taxon>Fungi</taxon>
        <taxon>Dikarya</taxon>
        <taxon>Basidiomycota</taxon>
        <taxon>Agaricomycotina</taxon>
        <taxon>Agaricomycetes</taxon>
        <taxon>Agaricomycetidae</taxon>
        <taxon>Agaricales</taxon>
        <taxon>Marasmiineae</taxon>
        <taxon>Omphalotaceae</taxon>
        <taxon>Lentinula</taxon>
    </lineage>
</organism>
<evidence type="ECO:0000313" key="10">
    <source>
        <dbReference type="EMBL" id="KAJ3832262.1"/>
    </source>
</evidence>
<dbReference type="PROSITE" id="PS51263">
    <property type="entry name" value="ADF_H"/>
    <property type="match status" value="2"/>
</dbReference>
<comment type="subcellular location">
    <subcellularLocation>
        <location evidence="1">Cytoplasm</location>
        <location evidence="1">Cytoskeleton</location>
    </subcellularLocation>
</comment>
<dbReference type="SMART" id="SM00102">
    <property type="entry name" value="ADF"/>
    <property type="match status" value="2"/>
</dbReference>
<dbReference type="EMBL" id="MU807020">
    <property type="protein sequence ID" value="KAJ3832262.1"/>
    <property type="molecule type" value="Genomic_DNA"/>
</dbReference>
<dbReference type="PANTHER" id="PTHR13759:SF1">
    <property type="entry name" value="TWINFILIN"/>
    <property type="match status" value="1"/>
</dbReference>
<feature type="domain" description="ADF-H" evidence="9">
    <location>
        <begin position="178"/>
        <end position="319"/>
    </location>
</feature>
<dbReference type="GO" id="GO:0030042">
    <property type="term" value="P:actin filament depolymerization"/>
    <property type="evidence" value="ECO:0007669"/>
    <property type="project" value="TreeGrafter"/>
</dbReference>
<dbReference type="SUPFAM" id="SSF55753">
    <property type="entry name" value="Actin depolymerizing proteins"/>
    <property type="match status" value="2"/>
</dbReference>
<proteinExistence type="inferred from homology"/>
<evidence type="ECO:0000256" key="8">
    <source>
        <dbReference type="SAM" id="MobiDB-lite"/>
    </source>
</evidence>
<evidence type="ECO:0000256" key="1">
    <source>
        <dbReference type="ARBA" id="ARBA00004245"/>
    </source>
</evidence>